<dbReference type="AlphaFoldDB" id="A0A1C7NNI9"/>
<evidence type="ECO:0000313" key="3">
    <source>
        <dbReference type="Proteomes" id="UP000093000"/>
    </source>
</evidence>
<gene>
    <name evidence="2" type="ORF">A0J61_01241</name>
</gene>
<reference evidence="2 3" key="1">
    <citation type="submission" date="2016-03" db="EMBL/GenBank/DDBJ databases">
        <title>Choanephora cucurbitarum.</title>
        <authorList>
            <person name="Min B."/>
            <person name="Park H."/>
            <person name="Park J.-H."/>
            <person name="Shin H.-D."/>
            <person name="Choi I.-G."/>
        </authorList>
    </citation>
    <scope>NUCLEOTIDE SEQUENCE [LARGE SCALE GENOMIC DNA]</scope>
    <source>
        <strain evidence="2 3">KUS-F28377</strain>
    </source>
</reference>
<feature type="compositionally biased region" description="Basic and acidic residues" evidence="1">
    <location>
        <begin position="94"/>
        <end position="111"/>
    </location>
</feature>
<keyword evidence="3" id="KW-1185">Reference proteome</keyword>
<proteinExistence type="predicted"/>
<accession>A0A1C7NNI9</accession>
<protein>
    <submittedName>
        <fullName evidence="2">Uncharacterized protein</fullName>
    </submittedName>
</protein>
<organism evidence="2 3">
    <name type="scientific">Choanephora cucurbitarum</name>
    <dbReference type="NCBI Taxonomy" id="101091"/>
    <lineage>
        <taxon>Eukaryota</taxon>
        <taxon>Fungi</taxon>
        <taxon>Fungi incertae sedis</taxon>
        <taxon>Mucoromycota</taxon>
        <taxon>Mucoromycotina</taxon>
        <taxon>Mucoromycetes</taxon>
        <taxon>Mucorales</taxon>
        <taxon>Mucorineae</taxon>
        <taxon>Choanephoraceae</taxon>
        <taxon>Choanephoroideae</taxon>
        <taxon>Choanephora</taxon>
    </lineage>
</organism>
<evidence type="ECO:0000256" key="1">
    <source>
        <dbReference type="SAM" id="MobiDB-lite"/>
    </source>
</evidence>
<feature type="region of interest" description="Disordered" evidence="1">
    <location>
        <begin position="77"/>
        <end position="120"/>
    </location>
</feature>
<comment type="caution">
    <text evidence="2">The sequence shown here is derived from an EMBL/GenBank/DDBJ whole genome shotgun (WGS) entry which is preliminary data.</text>
</comment>
<dbReference type="InParanoid" id="A0A1C7NNI9"/>
<dbReference type="Proteomes" id="UP000093000">
    <property type="component" value="Unassembled WGS sequence"/>
</dbReference>
<dbReference type="EMBL" id="LUGH01000037">
    <property type="protein sequence ID" value="OBZ90703.1"/>
    <property type="molecule type" value="Genomic_DNA"/>
</dbReference>
<name>A0A1C7NNI9_9FUNG</name>
<evidence type="ECO:0000313" key="2">
    <source>
        <dbReference type="EMBL" id="OBZ90703.1"/>
    </source>
</evidence>
<sequence>MRRRNKRKNISKSGQVKLSLSFCFFLTCEYFISIDHLSVYFKCQVVFSSRSYKEKSTTPSYHFIPYIKFEIHRKDKTQGNEQCNAEGGGQGNEQDNRQDNDQDNEQDKGQDSRQGNRLYI</sequence>